<evidence type="ECO:0000313" key="2">
    <source>
        <dbReference type="Proteomes" id="UP000236621"/>
    </source>
</evidence>
<dbReference type="EMBL" id="NRSZ01000466">
    <property type="protein sequence ID" value="PNY27032.1"/>
    <property type="molecule type" value="Genomic_DNA"/>
</dbReference>
<proteinExistence type="predicted"/>
<comment type="caution">
    <text evidence="1">The sequence shown here is derived from an EMBL/GenBank/DDBJ whole genome shotgun (WGS) entry which is preliminary data.</text>
</comment>
<evidence type="ECO:0000313" key="1">
    <source>
        <dbReference type="EMBL" id="PNY27032.1"/>
    </source>
</evidence>
<dbReference type="AlphaFoldDB" id="A0A2K3QHK5"/>
<dbReference type="OrthoDB" id="4686328at2759"/>
<keyword evidence="2" id="KW-1185">Reference proteome</keyword>
<protein>
    <submittedName>
        <fullName evidence="1">Uncharacterized protein</fullName>
    </submittedName>
</protein>
<gene>
    <name evidence="1" type="ORF">TCAP_03020</name>
</gene>
<name>A0A2K3QHK5_9HYPO</name>
<accession>A0A2K3QHK5</accession>
<organism evidence="1 2">
    <name type="scientific">Tolypocladium capitatum</name>
    <dbReference type="NCBI Taxonomy" id="45235"/>
    <lineage>
        <taxon>Eukaryota</taxon>
        <taxon>Fungi</taxon>
        <taxon>Dikarya</taxon>
        <taxon>Ascomycota</taxon>
        <taxon>Pezizomycotina</taxon>
        <taxon>Sordariomycetes</taxon>
        <taxon>Hypocreomycetidae</taxon>
        <taxon>Hypocreales</taxon>
        <taxon>Ophiocordycipitaceae</taxon>
        <taxon>Tolypocladium</taxon>
    </lineage>
</organism>
<sequence length="201" mass="21652">MSTKTLYDAVVGPGANEWYGTLVVTNIRYDGDGAVTVQKFLGSSSFRRWMSVATTDINVLTNPWVQADPETTNEQIDSATGSVTAKLSGESSVSLTNGTIIDINGDLTKDPDNQMPDAGTLQFSDALQCMGETAAEISIRAEPFDLTNPAYADFPLCGIFTVLLGGGSTTGIVASVANPQPWVRGKLYTYMQNPIYFNEWE</sequence>
<reference evidence="1 2" key="1">
    <citation type="submission" date="2017-08" db="EMBL/GenBank/DDBJ databases">
        <title>Harnessing the power of phylogenomics to disentangle the directionality and signatures of interkingdom host jumping in the parasitic fungal genus Tolypocladium.</title>
        <authorList>
            <person name="Quandt C.A."/>
            <person name="Patterson W."/>
            <person name="Spatafora J.W."/>
        </authorList>
    </citation>
    <scope>NUCLEOTIDE SEQUENCE [LARGE SCALE GENOMIC DNA]</scope>
    <source>
        <strain evidence="1 2">CBS 113982</strain>
    </source>
</reference>
<dbReference type="Proteomes" id="UP000236621">
    <property type="component" value="Unassembled WGS sequence"/>
</dbReference>